<dbReference type="Pfam" id="PF03772">
    <property type="entry name" value="Competence"/>
    <property type="match status" value="1"/>
</dbReference>
<dbReference type="InterPro" id="IPR004477">
    <property type="entry name" value="ComEC_N"/>
</dbReference>
<feature type="transmembrane region" description="Helical" evidence="6">
    <location>
        <begin position="368"/>
        <end position="394"/>
    </location>
</feature>
<dbReference type="GO" id="GO:0005886">
    <property type="term" value="C:plasma membrane"/>
    <property type="evidence" value="ECO:0007669"/>
    <property type="project" value="UniProtKB-SubCell"/>
</dbReference>
<keyword evidence="3 6" id="KW-0812">Transmembrane</keyword>
<keyword evidence="4 6" id="KW-1133">Transmembrane helix</keyword>
<organism evidence="8 9">
    <name type="scientific">Candidatus Neomicrothrix subdominans</name>
    <dbReference type="NCBI Taxonomy" id="2954438"/>
    <lineage>
        <taxon>Bacteria</taxon>
        <taxon>Bacillati</taxon>
        <taxon>Actinomycetota</taxon>
        <taxon>Acidimicrobiia</taxon>
        <taxon>Acidimicrobiales</taxon>
        <taxon>Microthrixaceae</taxon>
        <taxon>Candidatus Neomicrothrix</taxon>
    </lineage>
</organism>
<evidence type="ECO:0000256" key="2">
    <source>
        <dbReference type="ARBA" id="ARBA00022475"/>
    </source>
</evidence>
<evidence type="ECO:0000256" key="5">
    <source>
        <dbReference type="ARBA" id="ARBA00023136"/>
    </source>
</evidence>
<accession>A0A936NFB2</accession>
<evidence type="ECO:0000256" key="3">
    <source>
        <dbReference type="ARBA" id="ARBA00022692"/>
    </source>
</evidence>
<feature type="transmembrane region" description="Helical" evidence="6">
    <location>
        <begin position="462"/>
        <end position="479"/>
    </location>
</feature>
<feature type="domain" description="ComEC/Rec2-related protein" evidence="7">
    <location>
        <begin position="226"/>
        <end position="478"/>
    </location>
</feature>
<keyword evidence="2" id="KW-1003">Cell membrane</keyword>
<comment type="subcellular location">
    <subcellularLocation>
        <location evidence="1">Cell membrane</location>
        <topology evidence="1">Multi-pass membrane protein</topology>
    </subcellularLocation>
</comment>
<keyword evidence="5 6" id="KW-0472">Membrane</keyword>
<dbReference type="AlphaFoldDB" id="A0A936NFB2"/>
<dbReference type="Proteomes" id="UP000727993">
    <property type="component" value="Unassembled WGS sequence"/>
</dbReference>
<feature type="transmembrane region" description="Helical" evidence="6">
    <location>
        <begin position="400"/>
        <end position="419"/>
    </location>
</feature>
<gene>
    <name evidence="8" type="ORF">IPN02_17860</name>
</gene>
<feature type="transmembrane region" description="Helical" evidence="6">
    <location>
        <begin position="56"/>
        <end position="72"/>
    </location>
</feature>
<evidence type="ECO:0000256" key="4">
    <source>
        <dbReference type="ARBA" id="ARBA00022989"/>
    </source>
</evidence>
<dbReference type="InterPro" id="IPR052159">
    <property type="entry name" value="Competence_DNA_uptake"/>
</dbReference>
<dbReference type="PANTHER" id="PTHR30619:SF7">
    <property type="entry name" value="BETA-LACTAMASE DOMAIN PROTEIN"/>
    <property type="match status" value="1"/>
</dbReference>
<dbReference type="NCBIfam" id="TIGR00360">
    <property type="entry name" value="ComEC_N-term"/>
    <property type="match status" value="1"/>
</dbReference>
<comment type="caution">
    <text evidence="8">The sequence shown here is derived from an EMBL/GenBank/DDBJ whole genome shotgun (WGS) entry which is preliminary data.</text>
</comment>
<protein>
    <submittedName>
        <fullName evidence="8">ComEC/Rec2 family competence protein</fullName>
    </submittedName>
</protein>
<evidence type="ECO:0000259" key="7">
    <source>
        <dbReference type="Pfam" id="PF03772"/>
    </source>
</evidence>
<proteinExistence type="predicted"/>
<evidence type="ECO:0000256" key="1">
    <source>
        <dbReference type="ARBA" id="ARBA00004651"/>
    </source>
</evidence>
<reference evidence="8 9" key="1">
    <citation type="submission" date="2020-10" db="EMBL/GenBank/DDBJ databases">
        <title>Connecting structure to function with the recovery of over 1000 high-quality activated sludge metagenome-assembled genomes encoding full-length rRNA genes using long-read sequencing.</title>
        <authorList>
            <person name="Singleton C.M."/>
            <person name="Petriglieri F."/>
            <person name="Kristensen J.M."/>
            <person name="Kirkegaard R.H."/>
            <person name="Michaelsen T.Y."/>
            <person name="Andersen M.H."/>
            <person name="Karst S.M."/>
            <person name="Dueholm M.S."/>
            <person name="Nielsen P.H."/>
            <person name="Albertsen M."/>
        </authorList>
    </citation>
    <scope>NUCLEOTIDE SEQUENCE [LARGE SCALE GENOMIC DNA]</scope>
    <source>
        <strain evidence="8">Lyne_18-Q3-R50-59_MAXAC.006</strain>
    </source>
</reference>
<dbReference type="PANTHER" id="PTHR30619">
    <property type="entry name" value="DNA INTERNALIZATION/COMPETENCE PROTEIN COMEC/REC2"/>
    <property type="match status" value="1"/>
</dbReference>
<dbReference type="EMBL" id="JADJZA010000010">
    <property type="protein sequence ID" value="MBK9298651.1"/>
    <property type="molecule type" value="Genomic_DNA"/>
</dbReference>
<evidence type="ECO:0000313" key="8">
    <source>
        <dbReference type="EMBL" id="MBK9298651.1"/>
    </source>
</evidence>
<evidence type="ECO:0000313" key="9">
    <source>
        <dbReference type="Proteomes" id="UP000727993"/>
    </source>
</evidence>
<name>A0A936NFB2_9ACTN</name>
<sequence>MTPEPAGVEPGSAGRSSVGERLADARAPLAVATAALGGAALGPFARRTLGAASRSAAIVLLIVAALVLLWAWRRRVAAGVAVAAALCTVGLSIRALNPLDDLRPGRVEGPAVLRSDPSPFFGSVEVVVALRGRRLLASIESPSAGEVAGLQVGDTLRVSGRTSRFEHPTGWHRSRHLAGELHVDSVSDIEPGRGGFALASGVRERIRASVEPLDPDAQALVLGAALGDDRSQSDAQRDRFLRSGLTHLLVVSGQNVALMLVLCAPLLARVPVSRRPWATAAAVGWFVLIVRPDPSVLRAAAAALVVAMATGRGQRLSAPTVLAGALTAVVLVDPLVVGSLGFWLSAAATMGLVVGLGSHRGSDWNPAAVGRATLAAQVGVAPVLAVAGLAVPVASFPANVAAGAPAGLLTGWGMTVGLVAGSLPGPWGWVARLPVVVAAWWVDSVARWSARLPLGRFTPGEILAVFVVAALSWATWLSVGRLRHRRLVLAPLVALVCWAGWPRTVTGGAVPGGCLLADEAATVLVLRQAPPTRRLLQALAEAEVRHLDVMLVAPGGLRLAETAVAVRDAVPVGEVRALDEGLSEPACPDAVDG</sequence>
<evidence type="ECO:0000256" key="6">
    <source>
        <dbReference type="SAM" id="Phobius"/>
    </source>
</evidence>